<protein>
    <submittedName>
        <fullName evidence="3">Glycine betaine ABC transporter substrate-binding protein</fullName>
    </submittedName>
</protein>
<comment type="caution">
    <text evidence="3">The sequence shown here is derived from an EMBL/GenBank/DDBJ whole genome shotgun (WGS) entry which is preliminary data.</text>
</comment>
<keyword evidence="4" id="KW-1185">Reference proteome</keyword>
<keyword evidence="1" id="KW-0732">Signal</keyword>
<dbReference type="SUPFAM" id="SSF53850">
    <property type="entry name" value="Periplasmic binding protein-like II"/>
    <property type="match status" value="1"/>
</dbReference>
<dbReference type="Gene3D" id="3.40.190.100">
    <property type="entry name" value="Glycine betaine-binding periplasmic protein, domain 2"/>
    <property type="match status" value="1"/>
</dbReference>
<reference evidence="3 4" key="1">
    <citation type="submission" date="2023-06" db="EMBL/GenBank/DDBJ databases">
        <title>Alteromonas sp. ASW11-36 isolated from intertidal sand.</title>
        <authorList>
            <person name="Li Y."/>
        </authorList>
    </citation>
    <scope>NUCLEOTIDE SEQUENCE [LARGE SCALE GENOMIC DNA]</scope>
    <source>
        <strain evidence="3 4">ASW11-36</strain>
    </source>
</reference>
<feature type="domain" description="ABC-type glycine betaine transport system substrate-binding" evidence="2">
    <location>
        <begin position="24"/>
        <end position="298"/>
    </location>
</feature>
<evidence type="ECO:0000256" key="1">
    <source>
        <dbReference type="SAM" id="SignalP"/>
    </source>
</evidence>
<gene>
    <name evidence="3" type="ORF">QTP81_15630</name>
</gene>
<accession>A0ABT7T2Q1</accession>
<dbReference type="RefSeq" id="WP_289366781.1">
    <property type="nucleotide sequence ID" value="NZ_JAUCBP010000013.1"/>
</dbReference>
<proteinExistence type="predicted"/>
<dbReference type="Proteomes" id="UP001234343">
    <property type="component" value="Unassembled WGS sequence"/>
</dbReference>
<feature type="chain" id="PRO_5045251198" evidence="1">
    <location>
        <begin position="23"/>
        <end position="318"/>
    </location>
</feature>
<evidence type="ECO:0000313" key="4">
    <source>
        <dbReference type="Proteomes" id="UP001234343"/>
    </source>
</evidence>
<evidence type="ECO:0000259" key="2">
    <source>
        <dbReference type="Pfam" id="PF04069"/>
    </source>
</evidence>
<evidence type="ECO:0000313" key="3">
    <source>
        <dbReference type="EMBL" id="MDM7862034.1"/>
    </source>
</evidence>
<dbReference type="EMBL" id="JAUCBP010000013">
    <property type="protein sequence ID" value="MDM7862034.1"/>
    <property type="molecule type" value="Genomic_DNA"/>
</dbReference>
<feature type="signal peptide" evidence="1">
    <location>
        <begin position="1"/>
        <end position="22"/>
    </location>
</feature>
<dbReference type="Pfam" id="PF04069">
    <property type="entry name" value="OpuAC"/>
    <property type="match status" value="1"/>
</dbReference>
<dbReference type="InterPro" id="IPR007210">
    <property type="entry name" value="ABC_Gly_betaine_transp_sub-bd"/>
</dbReference>
<dbReference type="Gene3D" id="3.40.190.10">
    <property type="entry name" value="Periplasmic binding protein-like II"/>
    <property type="match status" value="1"/>
</dbReference>
<sequence>MTKFVLFIVSVYLSTSMSLVKAEPIVFVLNDWASQRVHTKVVAQVLEEYGFEVEYAELGYAEQFGALRTGLAHVQIEAWEPDRSETFDRLVQAEQILIIGRHQVQAREEWWYPSYVEELCPGLPDWQAFNLCSSIFVKDVDSDGPAPIGTFFSAGWDNHEAEIIRSLGLNFKIERVSDSNELWSTLRLFSEHKIPIVLHNWTPNWTDKHIPGSFVQFPAFQPECETNPNWGLNKEMTHDCANRLGVWIQKIIWPKLVDEQPCIYQFLKQVSFTEEMLIDTPAMVFIDGLDEDQAAQMWRLKYANEINRWINASCLAQH</sequence>
<name>A0ABT7T2Q1_9ALTE</name>
<organism evidence="3 4">
    <name type="scientific">Alteromonas arenosi</name>
    <dbReference type="NCBI Taxonomy" id="3055817"/>
    <lineage>
        <taxon>Bacteria</taxon>
        <taxon>Pseudomonadati</taxon>
        <taxon>Pseudomonadota</taxon>
        <taxon>Gammaproteobacteria</taxon>
        <taxon>Alteromonadales</taxon>
        <taxon>Alteromonadaceae</taxon>
        <taxon>Alteromonas/Salinimonas group</taxon>
        <taxon>Alteromonas</taxon>
    </lineage>
</organism>